<dbReference type="InterPro" id="IPR014853">
    <property type="entry name" value="VWF/SSPO/ZAN-like_Cys-rich_dom"/>
</dbReference>
<dbReference type="SMART" id="SM00041">
    <property type="entry name" value="CT"/>
    <property type="match status" value="1"/>
</dbReference>
<proteinExistence type="predicted"/>
<keyword evidence="6" id="KW-1185">Reference proteome</keyword>
<feature type="domain" description="VWFC" evidence="4">
    <location>
        <begin position="119"/>
        <end position="189"/>
    </location>
</feature>
<dbReference type="Proteomes" id="UP000694421">
    <property type="component" value="Unplaced"/>
</dbReference>
<reference evidence="5" key="2">
    <citation type="submission" date="2025-09" db="UniProtKB">
        <authorList>
            <consortium name="Ensembl"/>
        </authorList>
    </citation>
    <scope>IDENTIFICATION</scope>
</reference>
<dbReference type="SMART" id="SM00832">
    <property type="entry name" value="C8"/>
    <property type="match status" value="1"/>
</dbReference>
<dbReference type="SUPFAM" id="SSF57567">
    <property type="entry name" value="Serine protease inhibitors"/>
    <property type="match status" value="1"/>
</dbReference>
<feature type="domain" description="VWFC" evidence="4">
    <location>
        <begin position="221"/>
        <end position="290"/>
    </location>
</feature>
<dbReference type="Gene3D" id="2.10.25.10">
    <property type="entry name" value="Laminin"/>
    <property type="match status" value="1"/>
</dbReference>
<dbReference type="AlphaFoldDB" id="A0A8D0C7K1"/>
<evidence type="ECO:0000256" key="2">
    <source>
        <dbReference type="PROSITE-ProRule" id="PRU00039"/>
    </source>
</evidence>
<dbReference type="PANTHER" id="PTHR11339:SF406">
    <property type="entry name" value="MUCIN-5AC-LIKE"/>
    <property type="match status" value="1"/>
</dbReference>
<evidence type="ECO:0000256" key="1">
    <source>
        <dbReference type="ARBA" id="ARBA00023157"/>
    </source>
</evidence>
<dbReference type="InterPro" id="IPR001007">
    <property type="entry name" value="VWF_dom"/>
</dbReference>
<dbReference type="PROSITE" id="PS01208">
    <property type="entry name" value="VWFC_1"/>
    <property type="match status" value="1"/>
</dbReference>
<dbReference type="SMART" id="SM00214">
    <property type="entry name" value="VWC"/>
    <property type="match status" value="2"/>
</dbReference>
<comment type="caution">
    <text evidence="2">Lacks conserved residue(s) required for the propagation of feature annotation.</text>
</comment>
<dbReference type="InterPro" id="IPR006207">
    <property type="entry name" value="Cys_knot_C"/>
</dbReference>
<dbReference type="PROSITE" id="PS01225">
    <property type="entry name" value="CTCK_2"/>
    <property type="match status" value="1"/>
</dbReference>
<sequence>LSSVFKACHDAVDPTHYYEACNFDSCRVPGSSMECASLQNYAATCADQGVCIDWRNHTNASCPVACPSNKVYMACGPSEEQTCNVISVDSTKQIEGCFCPSGTTLYDSGVDVCVKTCGCVGPDNIPRKYGEQFQFDCKDCVCREGGVNIICEPHKCQTPDHEDKCEGEGFYKITEVNPEDSCCSKTTCVCNSTDCTSKPPRCKAGFEAVAETPEGQCCPVYQCSKSNHSLWRDPGSPVLGKKCQECVCTDQRDDITSPFNVDCKPVKCDVTCEAGYDLIAQAGECCGKCVQTHCIINAEGNQSLILRPGEQRNPPNDKCTIYSCVKINRQLISSKSSITCPLFNEDKCLPDTIAFLPNGCCKTCKSCKSSSLYSVEANTVEHKCICCRESKTSMRETTLVCPDGTKRTHKYLHVDSCECLTTECRPQSPAPIPRRNSNHSISKM</sequence>
<keyword evidence="1" id="KW-1015">Disulfide bond</keyword>
<name>A0A8D0C7K1_SALMN</name>
<evidence type="ECO:0000259" key="4">
    <source>
        <dbReference type="PROSITE" id="PS50184"/>
    </source>
</evidence>
<dbReference type="InterPro" id="IPR036084">
    <property type="entry name" value="Ser_inhib-like_sf"/>
</dbReference>
<organism evidence="5 6">
    <name type="scientific">Salvator merianae</name>
    <name type="common">Argentine black and white tegu</name>
    <name type="synonym">Tupinambis merianae</name>
    <dbReference type="NCBI Taxonomy" id="96440"/>
    <lineage>
        <taxon>Eukaryota</taxon>
        <taxon>Metazoa</taxon>
        <taxon>Chordata</taxon>
        <taxon>Craniata</taxon>
        <taxon>Vertebrata</taxon>
        <taxon>Euteleostomi</taxon>
        <taxon>Lepidosauria</taxon>
        <taxon>Squamata</taxon>
        <taxon>Bifurcata</taxon>
        <taxon>Unidentata</taxon>
        <taxon>Episquamata</taxon>
        <taxon>Laterata</taxon>
        <taxon>Teiioidea</taxon>
        <taxon>Teiidae</taxon>
        <taxon>Salvator</taxon>
    </lineage>
</organism>
<dbReference type="GeneTree" id="ENSGT00940000163235"/>
<dbReference type="PANTHER" id="PTHR11339">
    <property type="entry name" value="EXTRACELLULAR MATRIX GLYCOPROTEIN RELATED"/>
    <property type="match status" value="1"/>
</dbReference>
<dbReference type="OMA" id="DFDPSSC"/>
<dbReference type="InterPro" id="IPR050780">
    <property type="entry name" value="Mucin_vWF_Thrombospondin_sf"/>
</dbReference>
<evidence type="ECO:0000259" key="3">
    <source>
        <dbReference type="PROSITE" id="PS01225"/>
    </source>
</evidence>
<accession>A0A8D0C7K1</accession>
<reference evidence="5" key="1">
    <citation type="submission" date="2025-08" db="UniProtKB">
        <authorList>
            <consortium name="Ensembl"/>
        </authorList>
    </citation>
    <scope>IDENTIFICATION</scope>
</reference>
<evidence type="ECO:0000313" key="6">
    <source>
        <dbReference type="Proteomes" id="UP000694421"/>
    </source>
</evidence>
<dbReference type="PROSITE" id="PS01185">
    <property type="entry name" value="CTCK_1"/>
    <property type="match status" value="1"/>
</dbReference>
<protein>
    <submittedName>
        <fullName evidence="5">Uncharacterized protein</fullName>
    </submittedName>
</protein>
<dbReference type="Pfam" id="PF08742">
    <property type="entry name" value="C8"/>
    <property type="match status" value="1"/>
</dbReference>
<dbReference type="Ensembl" id="ENSSMRT00000021276.1">
    <property type="protein sequence ID" value="ENSSMRP00000018179.1"/>
    <property type="gene ID" value="ENSSMRG00000014148.1"/>
</dbReference>
<dbReference type="PROSITE" id="PS50184">
    <property type="entry name" value="VWFC_2"/>
    <property type="match status" value="2"/>
</dbReference>
<feature type="domain" description="CTCK" evidence="3">
    <location>
        <begin position="324"/>
        <end position="425"/>
    </location>
</feature>
<evidence type="ECO:0000313" key="5">
    <source>
        <dbReference type="Ensembl" id="ENSSMRP00000018179.1"/>
    </source>
</evidence>